<evidence type="ECO:0000313" key="5">
    <source>
        <dbReference type="Proteomes" id="UP000292702"/>
    </source>
</evidence>
<evidence type="ECO:0000313" key="4">
    <source>
        <dbReference type="EMBL" id="TCD64482.1"/>
    </source>
</evidence>
<proteinExistence type="predicted"/>
<dbReference type="EMBL" id="RWJN01000234">
    <property type="protein sequence ID" value="TCD64482.1"/>
    <property type="molecule type" value="Genomic_DNA"/>
</dbReference>
<gene>
    <name evidence="4" type="ORF">EIP91_004043</name>
</gene>
<organism evidence="4 5">
    <name type="scientific">Steccherinum ochraceum</name>
    <dbReference type="NCBI Taxonomy" id="92696"/>
    <lineage>
        <taxon>Eukaryota</taxon>
        <taxon>Fungi</taxon>
        <taxon>Dikarya</taxon>
        <taxon>Basidiomycota</taxon>
        <taxon>Agaricomycotina</taxon>
        <taxon>Agaricomycetes</taxon>
        <taxon>Polyporales</taxon>
        <taxon>Steccherinaceae</taxon>
        <taxon>Steccherinum</taxon>
    </lineage>
</organism>
<protein>
    <recommendedName>
        <fullName evidence="3">HIT domain-containing protein</fullName>
    </recommendedName>
</protein>
<evidence type="ECO:0000259" key="3">
    <source>
        <dbReference type="PROSITE" id="PS51084"/>
    </source>
</evidence>
<dbReference type="InterPro" id="IPR011146">
    <property type="entry name" value="HIT-like"/>
</dbReference>
<dbReference type="InterPro" id="IPR051884">
    <property type="entry name" value="Bis(5'-adenosyl)-TPase_reg"/>
</dbReference>
<accession>A0A4R0RAR7</accession>
<keyword evidence="5" id="KW-1185">Reference proteome</keyword>
<dbReference type="InterPro" id="IPR036265">
    <property type="entry name" value="HIT-like_sf"/>
</dbReference>
<dbReference type="Pfam" id="PF01230">
    <property type="entry name" value="HIT"/>
    <property type="match status" value="1"/>
</dbReference>
<dbReference type="Proteomes" id="UP000292702">
    <property type="component" value="Unassembled WGS sequence"/>
</dbReference>
<name>A0A4R0RAR7_9APHY</name>
<dbReference type="PANTHER" id="PTHR46243">
    <property type="entry name" value="BIS(5'-ADENOSYL)-TRIPHOSPHATASE"/>
    <property type="match status" value="1"/>
</dbReference>
<dbReference type="OrthoDB" id="680339at2759"/>
<evidence type="ECO:0000256" key="1">
    <source>
        <dbReference type="PROSITE-ProRule" id="PRU00464"/>
    </source>
</evidence>
<dbReference type="STRING" id="92696.A0A4R0RAR7"/>
<dbReference type="PROSITE" id="PS51084">
    <property type="entry name" value="HIT_2"/>
    <property type="match status" value="1"/>
</dbReference>
<dbReference type="PROSITE" id="PS00892">
    <property type="entry name" value="HIT_1"/>
    <property type="match status" value="1"/>
</dbReference>
<reference evidence="4 5" key="1">
    <citation type="submission" date="2018-11" db="EMBL/GenBank/DDBJ databases">
        <title>Genome assembly of Steccherinum ochraceum LE-BIN_3174, the white-rot fungus of the Steccherinaceae family (The Residual Polyporoid clade, Polyporales, Basidiomycota).</title>
        <authorList>
            <person name="Fedorova T.V."/>
            <person name="Glazunova O.A."/>
            <person name="Landesman E.O."/>
            <person name="Moiseenko K.V."/>
            <person name="Psurtseva N.V."/>
            <person name="Savinova O.S."/>
            <person name="Shakhova N.V."/>
            <person name="Tyazhelova T.V."/>
            <person name="Vasina D.V."/>
        </authorList>
    </citation>
    <scope>NUCLEOTIDE SEQUENCE [LARGE SCALE GENOMIC DNA]</scope>
    <source>
        <strain evidence="4 5">LE-BIN_3174</strain>
    </source>
</reference>
<dbReference type="InterPro" id="IPR019808">
    <property type="entry name" value="Histidine_triad_CS"/>
</dbReference>
<feature type="compositionally biased region" description="Basic and acidic residues" evidence="2">
    <location>
        <begin position="78"/>
        <end position="106"/>
    </location>
</feature>
<feature type="domain" description="HIT" evidence="3">
    <location>
        <begin position="1"/>
        <end position="52"/>
    </location>
</feature>
<feature type="region of interest" description="Disordered" evidence="2">
    <location>
        <begin position="73"/>
        <end position="106"/>
    </location>
</feature>
<dbReference type="SUPFAM" id="SSF54197">
    <property type="entry name" value="HIT-like"/>
    <property type="match status" value="1"/>
</dbReference>
<comment type="caution">
    <text evidence="4">The sequence shown here is derived from an EMBL/GenBank/DDBJ whole genome shotgun (WGS) entry which is preliminary data.</text>
</comment>
<dbReference type="PANTHER" id="PTHR46243:SF1">
    <property type="entry name" value="BIS(5'-ADENOSYL)-TRIPHOSPHATASE"/>
    <property type="match status" value="1"/>
</dbReference>
<dbReference type="GO" id="GO:0003824">
    <property type="term" value="F:catalytic activity"/>
    <property type="evidence" value="ECO:0007669"/>
    <property type="project" value="InterPro"/>
</dbReference>
<evidence type="ECO:0000256" key="2">
    <source>
        <dbReference type="SAM" id="MobiDB-lite"/>
    </source>
</evidence>
<dbReference type="Gene3D" id="3.30.428.10">
    <property type="entry name" value="HIT-like"/>
    <property type="match status" value="1"/>
</dbReference>
<feature type="short sequence motif" description="Histidine triad motif" evidence="1">
    <location>
        <begin position="36"/>
        <end position="40"/>
    </location>
</feature>
<sequence length="126" mass="13963">MHSVQHVGKVIERAYHASGLTIACQDGPAAGQTVPHVHFHLLPRKLAGDPFEGHNDRVYPALEHAEETLPSHLLGIEPKGRSDNGKAEPIKVDADDDRKPRSLEDMEKEASWLKELFNNDEVGSTR</sequence>
<dbReference type="AlphaFoldDB" id="A0A4R0RAR7"/>